<keyword evidence="1" id="KW-0813">Transport</keyword>
<dbReference type="InterPro" id="IPR003439">
    <property type="entry name" value="ABC_transporter-like_ATP-bd"/>
</dbReference>
<dbReference type="RefSeq" id="WP_353894255.1">
    <property type="nucleotide sequence ID" value="NZ_CP159485.1"/>
</dbReference>
<dbReference type="InterPro" id="IPR003593">
    <property type="entry name" value="AAA+_ATPase"/>
</dbReference>
<protein>
    <submittedName>
        <fullName evidence="5">ABC transporter ATP-binding protein</fullName>
    </submittedName>
</protein>
<evidence type="ECO:0000256" key="3">
    <source>
        <dbReference type="ARBA" id="ARBA00022840"/>
    </source>
</evidence>
<accession>A0AAU8HWB8</accession>
<dbReference type="PANTHER" id="PTHR42788:SF13">
    <property type="entry name" value="ALIPHATIC SULFONATES IMPORT ATP-BINDING PROTEIN SSUB"/>
    <property type="match status" value="1"/>
</dbReference>
<dbReference type="AlphaFoldDB" id="A0AAU8HWB8"/>
<dbReference type="EMBL" id="CP159485">
    <property type="protein sequence ID" value="XCI29708.1"/>
    <property type="molecule type" value="Genomic_DNA"/>
</dbReference>
<dbReference type="SUPFAM" id="SSF52540">
    <property type="entry name" value="P-loop containing nucleoside triphosphate hydrolases"/>
    <property type="match status" value="1"/>
</dbReference>
<evidence type="ECO:0000313" key="5">
    <source>
        <dbReference type="EMBL" id="XCI29708.1"/>
    </source>
</evidence>
<reference evidence="5" key="1">
    <citation type="journal article" date="2018" name="Antonie Van Leeuwenhoek">
        <title>Proteinivorax hydrogeniformans sp. nov., an anaerobic, haloalkaliphilic bacterium fermenting proteinaceous compounds with high hydrogen production.</title>
        <authorList>
            <person name="Boltyanskaya Y."/>
            <person name="Detkova E."/>
            <person name="Pimenov N."/>
            <person name="Kevbrin V."/>
        </authorList>
    </citation>
    <scope>NUCLEOTIDE SEQUENCE</scope>
    <source>
        <strain evidence="5">Z-710</strain>
    </source>
</reference>
<dbReference type="InterPro" id="IPR017871">
    <property type="entry name" value="ABC_transporter-like_CS"/>
</dbReference>
<evidence type="ECO:0000259" key="4">
    <source>
        <dbReference type="PROSITE" id="PS50893"/>
    </source>
</evidence>
<dbReference type="CDD" id="cd03293">
    <property type="entry name" value="ABC_NrtD_SsuB_transporters"/>
    <property type="match status" value="1"/>
</dbReference>
<dbReference type="PANTHER" id="PTHR42788">
    <property type="entry name" value="TAURINE IMPORT ATP-BINDING PROTEIN-RELATED"/>
    <property type="match status" value="1"/>
</dbReference>
<sequence length="244" mass="27306">MLKIRNASVSYMGLKEITEAVKDINLQVNEGEFISIVGPSGCGKSTLLSLIAGLIRPTEGSVKNTFNRNGYMFQQDFLLPWRNILDNAVLGLEIAQKKNKINKKYAEELLDSMGLSEFKNYYPAELSGGMRQRVALARTLALKPDLLLLDEPFSALDYQTRLNMQQEVGLMLRREKKTVILVTHDISEAIAMSDKVIILTKRPGRVIESIEINLNCASKAPMSCRSASNFGKYFNQIWGVLNNA</sequence>
<proteinExistence type="predicted"/>
<dbReference type="SMART" id="SM00382">
    <property type="entry name" value="AAA"/>
    <property type="match status" value="1"/>
</dbReference>
<dbReference type="GO" id="GO:0016887">
    <property type="term" value="F:ATP hydrolysis activity"/>
    <property type="evidence" value="ECO:0007669"/>
    <property type="project" value="InterPro"/>
</dbReference>
<evidence type="ECO:0000256" key="1">
    <source>
        <dbReference type="ARBA" id="ARBA00022448"/>
    </source>
</evidence>
<dbReference type="GO" id="GO:0005524">
    <property type="term" value="F:ATP binding"/>
    <property type="evidence" value="ECO:0007669"/>
    <property type="project" value="UniProtKB-KW"/>
</dbReference>
<dbReference type="InterPro" id="IPR027417">
    <property type="entry name" value="P-loop_NTPase"/>
</dbReference>
<keyword evidence="2" id="KW-0547">Nucleotide-binding</keyword>
<feature type="domain" description="ABC transporter" evidence="4">
    <location>
        <begin position="4"/>
        <end position="226"/>
    </location>
</feature>
<evidence type="ECO:0000256" key="2">
    <source>
        <dbReference type="ARBA" id="ARBA00022741"/>
    </source>
</evidence>
<dbReference type="PROSITE" id="PS50893">
    <property type="entry name" value="ABC_TRANSPORTER_2"/>
    <property type="match status" value="1"/>
</dbReference>
<gene>
    <name evidence="5" type="ORF">PRVXH_001049</name>
</gene>
<dbReference type="Pfam" id="PF00005">
    <property type="entry name" value="ABC_tran"/>
    <property type="match status" value="1"/>
</dbReference>
<dbReference type="Gene3D" id="3.40.50.300">
    <property type="entry name" value="P-loop containing nucleotide triphosphate hydrolases"/>
    <property type="match status" value="1"/>
</dbReference>
<reference evidence="5" key="2">
    <citation type="submission" date="2024-06" db="EMBL/GenBank/DDBJ databases">
        <authorList>
            <person name="Petrova K.O."/>
            <person name="Toshchakov S.V."/>
            <person name="Boltjanskaja Y.V."/>
            <person name="Kevbrin V.V."/>
        </authorList>
    </citation>
    <scope>NUCLEOTIDE SEQUENCE</scope>
    <source>
        <strain evidence="5">Z-710</strain>
    </source>
</reference>
<organism evidence="5">
    <name type="scientific">Proteinivorax hydrogeniformans</name>
    <dbReference type="NCBI Taxonomy" id="1826727"/>
    <lineage>
        <taxon>Bacteria</taxon>
        <taxon>Bacillati</taxon>
        <taxon>Bacillota</taxon>
        <taxon>Clostridia</taxon>
        <taxon>Eubacteriales</taxon>
        <taxon>Proteinivoracaceae</taxon>
        <taxon>Proteinivorax</taxon>
    </lineage>
</organism>
<name>A0AAU8HWB8_9FIRM</name>
<dbReference type="InterPro" id="IPR050166">
    <property type="entry name" value="ABC_transporter_ATP-bind"/>
</dbReference>
<dbReference type="PROSITE" id="PS00211">
    <property type="entry name" value="ABC_TRANSPORTER_1"/>
    <property type="match status" value="1"/>
</dbReference>
<keyword evidence="3 5" id="KW-0067">ATP-binding</keyword>